<comment type="caution">
    <text evidence="1">The sequence shown here is derived from an EMBL/GenBank/DDBJ whole genome shotgun (WGS) entry which is preliminary data.</text>
</comment>
<reference evidence="1 2" key="1">
    <citation type="journal article" date="2015" name="Nature">
        <title>rRNA introns, odd ribosomes, and small enigmatic genomes across a large radiation of phyla.</title>
        <authorList>
            <person name="Brown C.T."/>
            <person name="Hug L.A."/>
            <person name="Thomas B.C."/>
            <person name="Sharon I."/>
            <person name="Castelle C.J."/>
            <person name="Singh A."/>
            <person name="Wilkins M.J."/>
            <person name="Williams K.H."/>
            <person name="Banfield J.F."/>
        </authorList>
    </citation>
    <scope>NUCLEOTIDE SEQUENCE [LARGE SCALE GENOMIC DNA]</scope>
</reference>
<dbReference type="EMBL" id="LCFD01000029">
    <property type="protein sequence ID" value="KKS84488.1"/>
    <property type="molecule type" value="Genomic_DNA"/>
</dbReference>
<organism evidence="1 2">
    <name type="scientific">Candidatus Gottesmanbacteria bacterium GW2011_GWB1_43_11</name>
    <dbReference type="NCBI Taxonomy" id="1618446"/>
    <lineage>
        <taxon>Bacteria</taxon>
        <taxon>Candidatus Gottesmaniibacteriota</taxon>
    </lineage>
</organism>
<protein>
    <submittedName>
        <fullName evidence="1">Uncharacterized protein</fullName>
    </submittedName>
</protein>
<name>A0A0G1FC98_9BACT</name>
<dbReference type="AlphaFoldDB" id="A0A0G1FC98"/>
<gene>
    <name evidence="1" type="ORF">UV61_C0029G0008</name>
</gene>
<evidence type="ECO:0000313" key="2">
    <source>
        <dbReference type="Proteomes" id="UP000034050"/>
    </source>
</evidence>
<proteinExistence type="predicted"/>
<sequence length="60" mass="6604">MTQGKDYSSPAVVLVIDPGRNTAKFYVKYQGNKTAVCTQIDKGAIMNSFQNSVSFENRAL</sequence>
<dbReference type="Proteomes" id="UP000034050">
    <property type="component" value="Unassembled WGS sequence"/>
</dbReference>
<evidence type="ECO:0000313" key="1">
    <source>
        <dbReference type="EMBL" id="KKS84488.1"/>
    </source>
</evidence>
<accession>A0A0G1FC98</accession>